<dbReference type="EMBL" id="PNJG02000004">
    <property type="protein sequence ID" value="RKQ33619.1"/>
    <property type="molecule type" value="Genomic_DNA"/>
</dbReference>
<dbReference type="RefSeq" id="WP_110920109.1">
    <property type="nucleotide sequence ID" value="NZ_PNJG02000004.1"/>
</dbReference>
<evidence type="ECO:0000256" key="5">
    <source>
        <dbReference type="ARBA" id="ARBA00022695"/>
    </source>
</evidence>
<evidence type="ECO:0000256" key="6">
    <source>
        <dbReference type="ARBA" id="ARBA00023229"/>
    </source>
</evidence>
<dbReference type="InterPro" id="IPR034683">
    <property type="entry name" value="IspD/TarI"/>
</dbReference>
<feature type="site" description="Positions MEP for the nucleophilic attack" evidence="7">
    <location>
        <position position="162"/>
    </location>
</feature>
<dbReference type="Gene3D" id="3.90.550.10">
    <property type="entry name" value="Spore Coat Polysaccharide Biosynthesis Protein SpsA, Chain A"/>
    <property type="match status" value="1"/>
</dbReference>
<dbReference type="PANTHER" id="PTHR32125:SF4">
    <property type="entry name" value="2-C-METHYL-D-ERYTHRITOL 4-PHOSPHATE CYTIDYLYLTRANSFERASE, CHLOROPLASTIC"/>
    <property type="match status" value="1"/>
</dbReference>
<feature type="site" description="Transition state stabilizer" evidence="7">
    <location>
        <position position="34"/>
    </location>
</feature>
<organism evidence="8 9">
    <name type="scientific">Kocuria tytonis</name>
    <dbReference type="NCBI Taxonomy" id="2054280"/>
    <lineage>
        <taxon>Bacteria</taxon>
        <taxon>Bacillati</taxon>
        <taxon>Actinomycetota</taxon>
        <taxon>Actinomycetes</taxon>
        <taxon>Micrococcales</taxon>
        <taxon>Micrococcaceae</taxon>
        <taxon>Kocuria</taxon>
    </lineage>
</organism>
<keyword evidence="9" id="KW-1185">Reference proteome</keyword>
<keyword evidence="6 7" id="KW-0414">Isoprene biosynthesis</keyword>
<comment type="caution">
    <text evidence="8">The sequence shown here is derived from an EMBL/GenBank/DDBJ whole genome shotgun (WGS) entry which is preliminary data.</text>
</comment>
<evidence type="ECO:0000256" key="2">
    <source>
        <dbReference type="ARBA" id="ARBA00004787"/>
    </source>
</evidence>
<keyword evidence="4 7" id="KW-0808">Transferase</keyword>
<proteinExistence type="inferred from homology"/>
<evidence type="ECO:0000313" key="8">
    <source>
        <dbReference type="EMBL" id="RKQ33619.1"/>
    </source>
</evidence>
<reference evidence="8 9" key="1">
    <citation type="submission" date="2018-10" db="EMBL/GenBank/DDBJ databases">
        <title>Kocuria tytouropygialis sp. nov., isolated from the uropygial gland of an American barn owl (Tyto furcata).</title>
        <authorList>
            <person name="Braun M.S."/>
            <person name="Wang E."/>
            <person name="Zimmermann S."/>
            <person name="Wagner H."/>
            <person name="Wink M."/>
        </authorList>
    </citation>
    <scope>NUCLEOTIDE SEQUENCE [LARGE SCALE GENOMIC DNA]</scope>
    <source>
        <strain evidence="8 9">442</strain>
    </source>
</reference>
<comment type="pathway">
    <text evidence="2 7">Isoprenoid biosynthesis; isopentenyl diphosphate biosynthesis via DXP pathway; isopentenyl diphosphate from 1-deoxy-D-xylulose 5-phosphate: step 2/6.</text>
</comment>
<evidence type="ECO:0000256" key="7">
    <source>
        <dbReference type="HAMAP-Rule" id="MF_00108"/>
    </source>
</evidence>
<dbReference type="InterPro" id="IPR018294">
    <property type="entry name" value="ISPD_synthase_CS"/>
</dbReference>
<protein>
    <recommendedName>
        <fullName evidence="7">2-C-methyl-D-erythritol 4-phosphate cytidylyltransferase</fullName>
        <ecNumber evidence="7">2.7.7.60</ecNumber>
    </recommendedName>
    <alternativeName>
        <fullName evidence="7">4-diphosphocytidyl-2C-methyl-D-erythritol synthase</fullName>
    </alternativeName>
    <alternativeName>
        <fullName evidence="7">MEP cytidylyltransferase</fullName>
        <shortName evidence="7">MCT</shortName>
    </alternativeName>
</protein>
<dbReference type="EC" id="2.7.7.60" evidence="7"/>
<dbReference type="PROSITE" id="PS01295">
    <property type="entry name" value="ISPD"/>
    <property type="match status" value="1"/>
</dbReference>
<keyword evidence="5 7" id="KW-0548">Nucleotidyltransferase</keyword>
<dbReference type="Proteomes" id="UP000249516">
    <property type="component" value="Unassembled WGS sequence"/>
</dbReference>
<dbReference type="InterPro" id="IPR029044">
    <property type="entry name" value="Nucleotide-diphossugar_trans"/>
</dbReference>
<dbReference type="GO" id="GO:0050518">
    <property type="term" value="F:2-C-methyl-D-erythritol 4-phosphate cytidylyltransferase activity"/>
    <property type="evidence" value="ECO:0007669"/>
    <property type="project" value="UniProtKB-UniRule"/>
</dbReference>
<dbReference type="HAMAP" id="MF_00108">
    <property type="entry name" value="IspD"/>
    <property type="match status" value="1"/>
</dbReference>
<dbReference type="AlphaFoldDB" id="A0A495A2E3"/>
<evidence type="ECO:0000256" key="4">
    <source>
        <dbReference type="ARBA" id="ARBA00022679"/>
    </source>
</evidence>
<dbReference type="InterPro" id="IPR050088">
    <property type="entry name" value="IspD/TarI_cytidylyltransf_bact"/>
</dbReference>
<comment type="catalytic activity">
    <reaction evidence="1 7">
        <text>2-C-methyl-D-erythritol 4-phosphate + CTP + H(+) = 4-CDP-2-C-methyl-D-erythritol + diphosphate</text>
        <dbReference type="Rhea" id="RHEA:13429"/>
        <dbReference type="ChEBI" id="CHEBI:15378"/>
        <dbReference type="ChEBI" id="CHEBI:33019"/>
        <dbReference type="ChEBI" id="CHEBI:37563"/>
        <dbReference type="ChEBI" id="CHEBI:57823"/>
        <dbReference type="ChEBI" id="CHEBI:58262"/>
        <dbReference type="EC" id="2.7.7.60"/>
    </reaction>
</comment>
<accession>A0A495A2E3</accession>
<name>A0A495A2E3_9MICC</name>
<evidence type="ECO:0000256" key="3">
    <source>
        <dbReference type="ARBA" id="ARBA00009789"/>
    </source>
</evidence>
<dbReference type="UniPathway" id="UPA00056">
    <property type="reaction ID" value="UER00093"/>
</dbReference>
<sequence length="245" mass="24983">MTHHQTASPSAPDGLAVVVVAAGSGTRLGYGMPKALVPVNGRSVLEHALAAVRRAVPGATTIVTVPAGDTDLTALARAAGASPVVGGATRAQSVARALATLPETVTHVLVHDAARCLTPPAVFERVVTALRTGAPAVVPVTEVTDTVRGVDTEGRSTGTVDRAGLRCVQTPQGFDRALLDRVNAAAGLLPDRGEGDPAGITDDASLVERFAPEHPVTLVAGDVESFKITRPLDLVLARALVNSRG</sequence>
<dbReference type="OrthoDB" id="9802561at2"/>
<dbReference type="SUPFAM" id="SSF53448">
    <property type="entry name" value="Nucleotide-diphospho-sugar transferases"/>
    <property type="match status" value="1"/>
</dbReference>
<dbReference type="NCBIfam" id="TIGR00453">
    <property type="entry name" value="ispD"/>
    <property type="match status" value="1"/>
</dbReference>
<dbReference type="InterPro" id="IPR001228">
    <property type="entry name" value="IspD"/>
</dbReference>
<dbReference type="CDD" id="cd02516">
    <property type="entry name" value="CDP-ME_synthetase"/>
    <property type="match status" value="1"/>
</dbReference>
<dbReference type="Pfam" id="PF01128">
    <property type="entry name" value="IspD"/>
    <property type="match status" value="1"/>
</dbReference>
<dbReference type="PANTHER" id="PTHR32125">
    <property type="entry name" value="2-C-METHYL-D-ERYTHRITOL 4-PHOSPHATE CYTIDYLYLTRANSFERASE, CHLOROPLASTIC"/>
    <property type="match status" value="1"/>
</dbReference>
<feature type="site" description="Positions MEP for the nucleophilic attack" evidence="7">
    <location>
        <position position="227"/>
    </location>
</feature>
<dbReference type="GO" id="GO:0019288">
    <property type="term" value="P:isopentenyl diphosphate biosynthetic process, methylerythritol 4-phosphate pathway"/>
    <property type="evidence" value="ECO:0007669"/>
    <property type="project" value="UniProtKB-UniRule"/>
</dbReference>
<feature type="site" description="Transition state stabilizer" evidence="7">
    <location>
        <position position="27"/>
    </location>
</feature>
<comment type="similarity">
    <text evidence="3 7">Belongs to the IspD/TarI cytidylyltransferase family. IspD subfamily.</text>
</comment>
<evidence type="ECO:0000313" key="9">
    <source>
        <dbReference type="Proteomes" id="UP000249516"/>
    </source>
</evidence>
<comment type="function">
    <text evidence="7">Catalyzes the formation of 4-diphosphocytidyl-2-C-methyl-D-erythritol from CTP and 2-C-methyl-D-erythritol 4-phosphate (MEP).</text>
</comment>
<evidence type="ECO:0000256" key="1">
    <source>
        <dbReference type="ARBA" id="ARBA00001282"/>
    </source>
</evidence>
<gene>
    <name evidence="7 8" type="primary">ispD</name>
    <name evidence="8" type="ORF">C1C97_010330</name>
</gene>